<evidence type="ECO:0000256" key="1">
    <source>
        <dbReference type="ARBA" id="ARBA00004141"/>
    </source>
</evidence>
<accession>A0A1G2S8J1</accession>
<feature type="transmembrane region" description="Helical" evidence="8">
    <location>
        <begin position="355"/>
        <end position="373"/>
    </location>
</feature>
<dbReference type="AlphaFoldDB" id="A0A1G2S8J1"/>
<keyword evidence="3" id="KW-0813">Transport</keyword>
<organism evidence="9 10">
    <name type="scientific">Candidatus Yonathbacteria bacterium RIFCSPHIGHO2_02_FULL_44_14</name>
    <dbReference type="NCBI Taxonomy" id="1802724"/>
    <lineage>
        <taxon>Bacteria</taxon>
        <taxon>Candidatus Yonathiibacteriota</taxon>
    </lineage>
</organism>
<dbReference type="GO" id="GO:0005886">
    <property type="term" value="C:plasma membrane"/>
    <property type="evidence" value="ECO:0007669"/>
    <property type="project" value="TreeGrafter"/>
</dbReference>
<protein>
    <recommendedName>
        <fullName evidence="11">Sodium:solute symporter</fullName>
    </recommendedName>
</protein>
<feature type="transmembrane region" description="Helical" evidence="8">
    <location>
        <begin position="36"/>
        <end position="56"/>
    </location>
</feature>
<evidence type="ECO:0000256" key="5">
    <source>
        <dbReference type="ARBA" id="ARBA00022989"/>
    </source>
</evidence>
<feature type="transmembrane region" description="Helical" evidence="8">
    <location>
        <begin position="308"/>
        <end position="334"/>
    </location>
</feature>
<evidence type="ECO:0008006" key="11">
    <source>
        <dbReference type="Google" id="ProtNLM"/>
    </source>
</evidence>
<feature type="transmembrane region" description="Helical" evidence="8">
    <location>
        <begin position="6"/>
        <end position="24"/>
    </location>
</feature>
<keyword evidence="5 8" id="KW-1133">Transmembrane helix</keyword>
<dbReference type="NCBIfam" id="TIGR00813">
    <property type="entry name" value="sss"/>
    <property type="match status" value="1"/>
</dbReference>
<proteinExistence type="inferred from homology"/>
<dbReference type="CDD" id="cd11474">
    <property type="entry name" value="SLC5sbd_CHT"/>
    <property type="match status" value="1"/>
</dbReference>
<dbReference type="PANTHER" id="PTHR48086">
    <property type="entry name" value="SODIUM/PROLINE SYMPORTER-RELATED"/>
    <property type="match status" value="1"/>
</dbReference>
<dbReference type="GO" id="GO:0022857">
    <property type="term" value="F:transmembrane transporter activity"/>
    <property type="evidence" value="ECO:0007669"/>
    <property type="project" value="InterPro"/>
</dbReference>
<dbReference type="Proteomes" id="UP000179118">
    <property type="component" value="Unassembled WGS sequence"/>
</dbReference>
<dbReference type="InterPro" id="IPR050277">
    <property type="entry name" value="Sodium:Solute_Symporter"/>
</dbReference>
<feature type="transmembrane region" description="Helical" evidence="8">
    <location>
        <begin position="224"/>
        <end position="241"/>
    </location>
</feature>
<dbReference type="PANTHER" id="PTHR48086:SF7">
    <property type="entry name" value="SODIUM-SOLUTE SYMPORTER-RELATED"/>
    <property type="match status" value="1"/>
</dbReference>
<dbReference type="PROSITE" id="PS50283">
    <property type="entry name" value="NA_SOLUT_SYMP_3"/>
    <property type="match status" value="1"/>
</dbReference>
<name>A0A1G2S8J1_9BACT</name>
<evidence type="ECO:0000313" key="9">
    <source>
        <dbReference type="EMBL" id="OHA81386.1"/>
    </source>
</evidence>
<comment type="caution">
    <text evidence="9">The sequence shown here is derived from an EMBL/GenBank/DDBJ whole genome shotgun (WGS) entry which is preliminary data.</text>
</comment>
<feature type="transmembrane region" description="Helical" evidence="8">
    <location>
        <begin position="437"/>
        <end position="455"/>
    </location>
</feature>
<evidence type="ECO:0000256" key="4">
    <source>
        <dbReference type="ARBA" id="ARBA00022692"/>
    </source>
</evidence>
<keyword evidence="4 8" id="KW-0812">Transmembrane</keyword>
<comment type="subcellular location">
    <subcellularLocation>
        <location evidence="1">Membrane</location>
        <topology evidence="1">Multi-pass membrane protein</topology>
    </subcellularLocation>
</comment>
<comment type="similarity">
    <text evidence="2 7">Belongs to the sodium:solute symporter (SSF) (TC 2.A.21) family.</text>
</comment>
<evidence type="ECO:0000256" key="7">
    <source>
        <dbReference type="RuleBase" id="RU362091"/>
    </source>
</evidence>
<dbReference type="Gene3D" id="1.20.1730.10">
    <property type="entry name" value="Sodium/glucose cotransporter"/>
    <property type="match status" value="1"/>
</dbReference>
<feature type="transmembrane region" description="Helical" evidence="8">
    <location>
        <begin position="262"/>
        <end position="284"/>
    </location>
</feature>
<evidence type="ECO:0000313" key="10">
    <source>
        <dbReference type="Proteomes" id="UP000179118"/>
    </source>
</evidence>
<feature type="transmembrane region" description="Helical" evidence="8">
    <location>
        <begin position="116"/>
        <end position="140"/>
    </location>
</feature>
<feature type="transmembrane region" description="Helical" evidence="8">
    <location>
        <begin position="146"/>
        <end position="169"/>
    </location>
</feature>
<sequence length="470" mass="50805">MIATFVLIYMLMMIPIGIYASRRVKSSQDYVLAGRHLPFSMAMATVFATWFGSETFLGAGSRMAEGGFMSVIEDPFGAGLCLILIGLFFAKKLYARHNLTIGDYFHERYNKIVATLLSLAIILTYFGWVAAQFVALGIILNMLLGIPTIMGMILAAVIIVIYTYIGGMWSVSITDTVQMSVIVIGLVVILIEVLSKFGGISAVIASTPSDFFRITPADATTKDWLAWVATWMTIGLGSIPQQDVYQRVMSAKSATIAKWASISAGIMYFTIALIPLTLGLIARIKYPELVINDPQQLLPTLILDNTSVITQVFFFGALLSAIMSTASGALLAPASLLGENVIKPFFNNITDKTRLAIIRFAIIIVALGALVLASTQGSIYELVSGAYSITLVSAFVPLVFGLYWHKANSLGALLAIVCGALGWQFTELYVVDPLVPATLVGLGLSFLGMMAGIFAEGRIHKVVHRFAKTS</sequence>
<dbReference type="Pfam" id="PF00474">
    <property type="entry name" value="SSF"/>
    <property type="match status" value="1"/>
</dbReference>
<keyword evidence="6 8" id="KW-0472">Membrane</keyword>
<evidence type="ECO:0000256" key="2">
    <source>
        <dbReference type="ARBA" id="ARBA00006434"/>
    </source>
</evidence>
<dbReference type="EMBL" id="MHUT01000008">
    <property type="protein sequence ID" value="OHA81386.1"/>
    <property type="molecule type" value="Genomic_DNA"/>
</dbReference>
<evidence type="ECO:0000256" key="3">
    <source>
        <dbReference type="ARBA" id="ARBA00022448"/>
    </source>
</evidence>
<evidence type="ECO:0000256" key="6">
    <source>
        <dbReference type="ARBA" id="ARBA00023136"/>
    </source>
</evidence>
<dbReference type="InterPro" id="IPR038377">
    <property type="entry name" value="Na/Glc_symporter_sf"/>
</dbReference>
<feature type="transmembrane region" description="Helical" evidence="8">
    <location>
        <begin position="76"/>
        <end position="95"/>
    </location>
</feature>
<dbReference type="InterPro" id="IPR001734">
    <property type="entry name" value="Na/solute_symporter"/>
</dbReference>
<feature type="transmembrane region" description="Helical" evidence="8">
    <location>
        <begin position="385"/>
        <end position="404"/>
    </location>
</feature>
<feature type="transmembrane region" description="Helical" evidence="8">
    <location>
        <begin position="411"/>
        <end position="431"/>
    </location>
</feature>
<evidence type="ECO:0000256" key="8">
    <source>
        <dbReference type="SAM" id="Phobius"/>
    </source>
</evidence>
<gene>
    <name evidence="9" type="ORF">A3D51_03160</name>
</gene>
<reference evidence="9 10" key="1">
    <citation type="journal article" date="2016" name="Nat. Commun.">
        <title>Thousands of microbial genomes shed light on interconnected biogeochemical processes in an aquifer system.</title>
        <authorList>
            <person name="Anantharaman K."/>
            <person name="Brown C.T."/>
            <person name="Hug L.A."/>
            <person name="Sharon I."/>
            <person name="Castelle C.J."/>
            <person name="Probst A.J."/>
            <person name="Thomas B.C."/>
            <person name="Singh A."/>
            <person name="Wilkins M.J."/>
            <person name="Karaoz U."/>
            <person name="Brodie E.L."/>
            <person name="Williams K.H."/>
            <person name="Hubbard S.S."/>
            <person name="Banfield J.F."/>
        </authorList>
    </citation>
    <scope>NUCLEOTIDE SEQUENCE [LARGE SCALE GENOMIC DNA]</scope>
</reference>
<feature type="transmembrane region" description="Helical" evidence="8">
    <location>
        <begin position="181"/>
        <end position="204"/>
    </location>
</feature>